<accession>A0A0B6ZN73</accession>
<feature type="transmembrane region" description="Helical" evidence="12">
    <location>
        <begin position="441"/>
        <end position="462"/>
    </location>
</feature>
<dbReference type="PROSITE" id="PS50283">
    <property type="entry name" value="NA_SOLUT_SYMP_3"/>
    <property type="match status" value="1"/>
</dbReference>
<dbReference type="InterPro" id="IPR038377">
    <property type="entry name" value="Na/Glc_symporter_sf"/>
</dbReference>
<feature type="transmembrane region" description="Helical" evidence="12">
    <location>
        <begin position="83"/>
        <end position="103"/>
    </location>
</feature>
<feature type="transmembrane region" description="Helical" evidence="12">
    <location>
        <begin position="183"/>
        <end position="202"/>
    </location>
</feature>
<evidence type="ECO:0000256" key="9">
    <source>
        <dbReference type="ARBA" id="ARBA00023136"/>
    </source>
</evidence>
<dbReference type="AlphaFoldDB" id="A0A0B6ZN73"/>
<evidence type="ECO:0000313" key="13">
    <source>
        <dbReference type="EMBL" id="CEK69175.1"/>
    </source>
</evidence>
<name>A0A0B6ZN73_9EUPU</name>
<proteinExistence type="inferred from homology"/>
<evidence type="ECO:0000256" key="8">
    <source>
        <dbReference type="ARBA" id="ARBA00023065"/>
    </source>
</evidence>
<dbReference type="EMBL" id="HACG01022310">
    <property type="protein sequence ID" value="CEK69175.1"/>
    <property type="molecule type" value="Transcribed_RNA"/>
</dbReference>
<comment type="subcellular location">
    <subcellularLocation>
        <location evidence="1">Cell membrane</location>
        <topology evidence="1">Multi-pass membrane protein</topology>
    </subcellularLocation>
</comment>
<keyword evidence="5 12" id="KW-0812">Transmembrane</keyword>
<keyword evidence="9 12" id="KW-0472">Membrane</keyword>
<keyword evidence="6 12" id="KW-1133">Transmembrane helix</keyword>
<evidence type="ECO:0000256" key="12">
    <source>
        <dbReference type="SAM" id="Phobius"/>
    </source>
</evidence>
<evidence type="ECO:0000256" key="2">
    <source>
        <dbReference type="ARBA" id="ARBA00006434"/>
    </source>
</evidence>
<feature type="transmembrane region" description="Helical" evidence="12">
    <location>
        <begin position="534"/>
        <end position="558"/>
    </location>
</feature>
<evidence type="ECO:0000256" key="5">
    <source>
        <dbReference type="ARBA" id="ARBA00022692"/>
    </source>
</evidence>
<evidence type="ECO:0000256" key="7">
    <source>
        <dbReference type="ARBA" id="ARBA00023053"/>
    </source>
</evidence>
<evidence type="ECO:0000256" key="3">
    <source>
        <dbReference type="ARBA" id="ARBA00022448"/>
    </source>
</evidence>
<dbReference type="PANTHER" id="PTHR42985:SF40">
    <property type="entry name" value="LD47995P-RELATED"/>
    <property type="match status" value="1"/>
</dbReference>
<feature type="transmembrane region" description="Helical" evidence="12">
    <location>
        <begin position="52"/>
        <end position="71"/>
    </location>
</feature>
<keyword evidence="7" id="KW-0915">Sodium</keyword>
<feature type="transmembrane region" description="Helical" evidence="12">
    <location>
        <begin position="381"/>
        <end position="401"/>
    </location>
</feature>
<feature type="transmembrane region" description="Helical" evidence="12">
    <location>
        <begin position="124"/>
        <end position="145"/>
    </location>
</feature>
<dbReference type="GO" id="GO:0005886">
    <property type="term" value="C:plasma membrane"/>
    <property type="evidence" value="ECO:0007669"/>
    <property type="project" value="UniProtKB-SubCell"/>
</dbReference>
<evidence type="ECO:0008006" key="14">
    <source>
        <dbReference type="Google" id="ProtNLM"/>
    </source>
</evidence>
<dbReference type="InterPro" id="IPR051163">
    <property type="entry name" value="Sodium:Solute_Symporter_SSF"/>
</dbReference>
<gene>
    <name evidence="13" type="primary">ORF69236</name>
</gene>
<feature type="transmembrane region" description="Helical" evidence="12">
    <location>
        <begin position="12"/>
        <end position="31"/>
    </location>
</feature>
<organism evidence="13">
    <name type="scientific">Arion vulgaris</name>
    <dbReference type="NCBI Taxonomy" id="1028688"/>
    <lineage>
        <taxon>Eukaryota</taxon>
        <taxon>Metazoa</taxon>
        <taxon>Spiralia</taxon>
        <taxon>Lophotrochozoa</taxon>
        <taxon>Mollusca</taxon>
        <taxon>Gastropoda</taxon>
        <taxon>Heterobranchia</taxon>
        <taxon>Euthyneura</taxon>
        <taxon>Panpulmonata</taxon>
        <taxon>Eupulmonata</taxon>
        <taxon>Stylommatophora</taxon>
        <taxon>Helicina</taxon>
        <taxon>Arionoidea</taxon>
        <taxon>Arionidae</taxon>
        <taxon>Arion</taxon>
    </lineage>
</organism>
<dbReference type="GO" id="GO:0015293">
    <property type="term" value="F:symporter activity"/>
    <property type="evidence" value="ECO:0007669"/>
    <property type="project" value="TreeGrafter"/>
</dbReference>
<feature type="transmembrane region" description="Helical" evidence="12">
    <location>
        <begin position="407"/>
        <end position="429"/>
    </location>
</feature>
<dbReference type="NCBIfam" id="TIGR00813">
    <property type="entry name" value="sss"/>
    <property type="match status" value="1"/>
</dbReference>
<keyword evidence="3" id="KW-0813">Transport</keyword>
<evidence type="ECO:0000256" key="1">
    <source>
        <dbReference type="ARBA" id="ARBA00004651"/>
    </source>
</evidence>
<dbReference type="InterPro" id="IPR001734">
    <property type="entry name" value="Na/solute_symporter"/>
</dbReference>
<protein>
    <recommendedName>
        <fullName evidence="14">Sodium-coupled monocarboxylate transporter 1</fullName>
    </recommendedName>
</protein>
<evidence type="ECO:0000256" key="6">
    <source>
        <dbReference type="ARBA" id="ARBA00022989"/>
    </source>
</evidence>
<feature type="transmembrane region" description="Helical" evidence="12">
    <location>
        <begin position="336"/>
        <end position="360"/>
    </location>
</feature>
<feature type="transmembrane region" description="Helical" evidence="12">
    <location>
        <begin position="237"/>
        <end position="255"/>
    </location>
</feature>
<evidence type="ECO:0000256" key="4">
    <source>
        <dbReference type="ARBA" id="ARBA00022475"/>
    </source>
</evidence>
<keyword evidence="4" id="KW-1003">Cell membrane</keyword>
<reference evidence="13" key="1">
    <citation type="submission" date="2014-12" db="EMBL/GenBank/DDBJ databases">
        <title>Insight into the proteome of Arion vulgaris.</title>
        <authorList>
            <person name="Aradska J."/>
            <person name="Bulat T."/>
            <person name="Smidak R."/>
            <person name="Sarate P."/>
            <person name="Gangsoo J."/>
            <person name="Sialana F."/>
            <person name="Bilban M."/>
            <person name="Lubec G."/>
        </authorList>
    </citation>
    <scope>NUCLEOTIDE SEQUENCE</scope>
    <source>
        <tissue evidence="13">Skin</tissue>
    </source>
</reference>
<dbReference type="PANTHER" id="PTHR42985">
    <property type="entry name" value="SODIUM-COUPLED MONOCARBOXYLATE TRANSPORTER"/>
    <property type="match status" value="1"/>
</dbReference>
<dbReference type="Gene3D" id="1.20.1730.10">
    <property type="entry name" value="Sodium/glucose cotransporter"/>
    <property type="match status" value="1"/>
</dbReference>
<comment type="similarity">
    <text evidence="2 11">Belongs to the sodium:solute symporter (SSF) (TC 2.A.21) family.</text>
</comment>
<evidence type="ECO:0000256" key="11">
    <source>
        <dbReference type="RuleBase" id="RU362091"/>
    </source>
</evidence>
<feature type="transmembrane region" description="Helical" evidence="12">
    <location>
        <begin position="157"/>
        <end position="176"/>
    </location>
</feature>
<dbReference type="GO" id="GO:0006814">
    <property type="term" value="P:sodium ion transport"/>
    <property type="evidence" value="ECO:0007669"/>
    <property type="project" value="UniProtKB-KW"/>
</dbReference>
<sequence length="633" mass="69017">MAEGILLQSADYVVTTLMLLIPVGIGIYFAVKDSKNATRVEYFLGGRSMSMLPVALSIFVTFISAISLVGTPSDVYHYGGMASTAYLGFALCYVVGLYTMIPLMYPLHLTSLYEYLSLRFDSEALRICAVTIGMLQTICYMAIALTPALGLQAAAGIPLWMSVAIVGAIGTIYTTVGGIKSVVWTDAFQSFVMFAGIIAVIVKGSMTVGSASDVLSAARTGGRISFSQFNPDPRTRHSWWGTIIGGMFMWTVNIFSQSTIQRVCAMKTIKDAKKAFLINIPVLFSFGGLMCICGIVIYAYFFTLRCDPVEGGLIASRNQLTPYFVLHTLRDLPGMAGLFMATVFSGALSTISSGINALAANTVEDILRRPLLRVKESTATLITKIIAGLFGVLIICLAYAANSLKGPLTQIALSVFGACGGPITGVFFLGASFPRANKYGAFSGAITALIFTIWMAIGGQLYGKKDRILVLPPTDMCFSNFSITADNITSIFHLQNTTLTTTTNTFSGFETSLVTHKTDPYAFKFFLYDVSFEWYGLIGTIFSFTIGVIVSLCTSKFVKSEPNSKLIFPFARKIWSLSEPTHINAEESNFEKLKLAKLKLEEVKHMEITFLIENNKQETTEPSDHSREKPVQM</sequence>
<keyword evidence="8" id="KW-0406">Ion transport</keyword>
<keyword evidence="10" id="KW-0739">Sodium transport</keyword>
<evidence type="ECO:0000256" key="10">
    <source>
        <dbReference type="ARBA" id="ARBA00023201"/>
    </source>
</evidence>
<dbReference type="CDD" id="cd11492">
    <property type="entry name" value="SLC5sbd_NIS-SMVT"/>
    <property type="match status" value="1"/>
</dbReference>
<dbReference type="Pfam" id="PF00474">
    <property type="entry name" value="SSF"/>
    <property type="match status" value="1"/>
</dbReference>
<feature type="transmembrane region" description="Helical" evidence="12">
    <location>
        <begin position="276"/>
        <end position="301"/>
    </location>
</feature>